<dbReference type="InterPro" id="IPR000864">
    <property type="entry name" value="Prot_inh_pot1"/>
</dbReference>
<dbReference type="PANTHER" id="PTHR33091:SF83">
    <property type="entry name" value="SERINE PROTEASE INHIBITOR, POTATO INHIBITOR I-TYPE FAMILY PROTEIN-RELATED"/>
    <property type="match status" value="1"/>
</dbReference>
<gene>
    <name evidence="4" type="ORF">RND71_000271</name>
</gene>
<dbReference type="GO" id="GO:0004867">
    <property type="term" value="F:serine-type endopeptidase inhibitor activity"/>
    <property type="evidence" value="ECO:0007669"/>
    <property type="project" value="UniProtKB-KW"/>
</dbReference>
<keyword evidence="2" id="KW-0646">Protease inhibitor</keyword>
<dbReference type="EMBL" id="JAVYJV010000001">
    <property type="protein sequence ID" value="KAK4378409.1"/>
    <property type="molecule type" value="Genomic_DNA"/>
</dbReference>
<organism evidence="4 5">
    <name type="scientific">Anisodus tanguticus</name>
    <dbReference type="NCBI Taxonomy" id="243964"/>
    <lineage>
        <taxon>Eukaryota</taxon>
        <taxon>Viridiplantae</taxon>
        <taxon>Streptophyta</taxon>
        <taxon>Embryophyta</taxon>
        <taxon>Tracheophyta</taxon>
        <taxon>Spermatophyta</taxon>
        <taxon>Magnoliopsida</taxon>
        <taxon>eudicotyledons</taxon>
        <taxon>Gunneridae</taxon>
        <taxon>Pentapetalae</taxon>
        <taxon>asterids</taxon>
        <taxon>lamiids</taxon>
        <taxon>Solanales</taxon>
        <taxon>Solanaceae</taxon>
        <taxon>Solanoideae</taxon>
        <taxon>Hyoscyameae</taxon>
        <taxon>Anisodus</taxon>
    </lineage>
</organism>
<keyword evidence="3" id="KW-0722">Serine protease inhibitor</keyword>
<evidence type="ECO:0000256" key="3">
    <source>
        <dbReference type="ARBA" id="ARBA00022900"/>
    </source>
</evidence>
<reference evidence="4" key="1">
    <citation type="submission" date="2023-12" db="EMBL/GenBank/DDBJ databases">
        <title>Genome assembly of Anisodus tanguticus.</title>
        <authorList>
            <person name="Wang Y.-J."/>
        </authorList>
    </citation>
    <scope>NUCLEOTIDE SEQUENCE</scope>
    <source>
        <strain evidence="4">KB-2021</strain>
        <tissue evidence="4">Leaf</tissue>
    </source>
</reference>
<dbReference type="InterPro" id="IPR036354">
    <property type="entry name" value="Prot_inh_pot1_sf"/>
</dbReference>
<sequence length="76" mass="8277">MSLPKCDQCKVSGKSAWPELLGQDVNKAVSIIQKENPSLHVKVLNISKPIPEPVDCARVVVFINDNNQVALPPIVC</sequence>
<keyword evidence="5" id="KW-1185">Reference proteome</keyword>
<dbReference type="PROSITE" id="PS00285">
    <property type="entry name" value="POTATO_INHIBITOR"/>
    <property type="match status" value="1"/>
</dbReference>
<name>A0AAE1SYS1_9SOLA</name>
<evidence type="ECO:0000313" key="4">
    <source>
        <dbReference type="EMBL" id="KAK4378409.1"/>
    </source>
</evidence>
<dbReference type="Pfam" id="PF00280">
    <property type="entry name" value="potato_inhibit"/>
    <property type="match status" value="1"/>
</dbReference>
<dbReference type="Proteomes" id="UP001291623">
    <property type="component" value="Unassembled WGS sequence"/>
</dbReference>
<dbReference type="GO" id="GO:0009611">
    <property type="term" value="P:response to wounding"/>
    <property type="evidence" value="ECO:0007669"/>
    <property type="project" value="InterPro"/>
</dbReference>
<dbReference type="PANTHER" id="PTHR33091">
    <property type="entry name" value="PROTEIN, PUTATIVE, EXPRESSED-RELATED"/>
    <property type="match status" value="1"/>
</dbReference>
<evidence type="ECO:0000256" key="1">
    <source>
        <dbReference type="ARBA" id="ARBA00008210"/>
    </source>
</evidence>
<comment type="similarity">
    <text evidence="1">Belongs to the protease inhibitor I13 (potato type I serine protease inhibitor) family.</text>
</comment>
<dbReference type="AlphaFoldDB" id="A0AAE1SYS1"/>
<dbReference type="SUPFAM" id="SSF54654">
    <property type="entry name" value="CI-2 family of serine protease inhibitors"/>
    <property type="match status" value="1"/>
</dbReference>
<comment type="caution">
    <text evidence="4">The sequence shown here is derived from an EMBL/GenBank/DDBJ whole genome shotgun (WGS) entry which is preliminary data.</text>
</comment>
<proteinExistence type="inferred from homology"/>
<evidence type="ECO:0000313" key="5">
    <source>
        <dbReference type="Proteomes" id="UP001291623"/>
    </source>
</evidence>
<protein>
    <submittedName>
        <fullName evidence="4">Uncharacterized protein</fullName>
    </submittedName>
</protein>
<dbReference type="Gene3D" id="3.30.10.10">
    <property type="entry name" value="Trypsin Inhibitor V, subunit A"/>
    <property type="match status" value="1"/>
</dbReference>
<accession>A0AAE1SYS1</accession>
<evidence type="ECO:0000256" key="2">
    <source>
        <dbReference type="ARBA" id="ARBA00022690"/>
    </source>
</evidence>